<feature type="domain" description="C2H2-type" evidence="14">
    <location>
        <begin position="845"/>
        <end position="875"/>
    </location>
</feature>
<feature type="region of interest" description="Disordered" evidence="13">
    <location>
        <begin position="869"/>
        <end position="948"/>
    </location>
</feature>
<evidence type="ECO:0000256" key="11">
    <source>
        <dbReference type="ARBA" id="ARBA00023242"/>
    </source>
</evidence>
<sequence>MGDMKTPDFDDLLAAFDIPDIDAKEAIQSAPDEAEGPHGAAGAPLGKPESVGGVGSSMRPPSPSDSQADTSIVSVIVKNKVHTDQDTIDVIAGVDVGPRLAACAPGMAESEALNHNGFGASGVSTPLPLSQAQPNGASWSVNTPKVSSEAAAGSPPLSAGGPVGLASPFFPPSKPLLSTPPSAPSSHPLRSSQPFNGAPKGGPTEFQHQQVEEEDSDPDLGSPLVIQENPDSPTCTQLSRRYKSDSVSVQPSSSTASQPKPGDTPSGASLTSSENMEVDDSKTKPLATDTGEAVDATPAASGAPSRPLKVRIKTIKTSTGGITRTVTRVAPKGGAAGKGGDPKAQTGERKALGNKAQKPESTPGHMTTPSPKVSALNTLPVSTLAASSVMLAAATKVQNKMAASDKAKVSATAVSITKSASLPVTPAAASSPKFSVATSGISVRTATNKTANGGSGTIIGSSLQPNKPASIVNSTGAVISRSQSSLVEAFNKILNSKNLLPSYKPDLSAPPPPEWGLPLPATGYRCLECGDAFALERSLARHYDRRSLRIEVTCNHCAKRLAFFNKCSLLLHAREHKERGLVMQCSHLVMRPVTVEQMIGQQDITPIGPTISANSSPMKDASSPAAAAAATQPRSVRRAPQGPQALMPLPCKKAEGLQYNNFKCPECQTQFSGKAELVTHFQQIRAAPNSTCTQCSPPMMLPNSCAVSAHQRIHKHRAPHVCPECGGVARQASFQTHLDEACLHFARRIGYRCSSCQVVFGGLNSIKSHIQTAHCEVFHKCPSCPMAFKSSPSAQSHISTQHPTLTGGQAKMIYKCVMCDTVFTQKPLLYMHFDTHLAKQKVHVFKCPDCTKLYAQKGSMMEHIKVCSQSDGANPTSAPANTSGPSGLKSKSSGKPDNSDGEDWGREQEEEEEEEEEEDDDDADEDYEAPGSHSTTAGGSSHPSAPTEWTCPQCQNTFTDNEDYLSHVKMEHGKFPCRICGGTFSTSSSLRRHERVIHEGNKRVFHCQYCTEGKRTFGSRFLMDKHIRLHHRNTDGQVSKDGRGEGPGSSSEQDGEAGPPAGRAGDEDETNTEDGGGPAKRTRASMASTSVAPSEHRGDTASFQCLQCGVCFASAGSLGRHRFITHRVRDTQSDADRGTPRAHGSPDGSPAATSPQAQGEDGDGNLSCKVCGRRFDKATDLNTHFRTHGMAFLTGSFGD</sequence>
<evidence type="ECO:0000256" key="2">
    <source>
        <dbReference type="ARBA" id="ARBA00004123"/>
    </source>
</evidence>
<feature type="compositionally biased region" description="Low complexity" evidence="13">
    <location>
        <begin position="37"/>
        <end position="48"/>
    </location>
</feature>
<evidence type="ECO:0000256" key="9">
    <source>
        <dbReference type="ARBA" id="ARBA00023125"/>
    </source>
</evidence>
<feature type="domain" description="C2H2-type" evidence="14">
    <location>
        <begin position="975"/>
        <end position="1003"/>
    </location>
</feature>
<feature type="compositionally biased region" description="Polar residues" evidence="13">
    <location>
        <begin position="229"/>
        <end position="239"/>
    </location>
</feature>
<dbReference type="Pfam" id="PF25412">
    <property type="entry name" value="zf-C2H2_ZNF592"/>
    <property type="match status" value="1"/>
</dbReference>
<keyword evidence="16" id="KW-1185">Reference proteome</keyword>
<feature type="compositionally biased region" description="Basic and acidic residues" evidence="13">
    <location>
        <begin position="1127"/>
        <end position="1139"/>
    </location>
</feature>
<keyword evidence="8" id="KW-0805">Transcription regulation</keyword>
<evidence type="ECO:0000256" key="12">
    <source>
        <dbReference type="PROSITE-ProRule" id="PRU00042"/>
    </source>
</evidence>
<dbReference type="InterPro" id="IPR045914">
    <property type="entry name" value="Zn532-like"/>
</dbReference>
<feature type="compositionally biased region" description="Polar residues" evidence="13">
    <location>
        <begin position="266"/>
        <end position="275"/>
    </location>
</feature>
<dbReference type="GeneTree" id="ENSGT00940000156524"/>
<feature type="compositionally biased region" description="Acidic residues" evidence="13">
    <location>
        <begin position="908"/>
        <end position="928"/>
    </location>
</feature>
<feature type="compositionally biased region" description="Low complexity" evidence="13">
    <location>
        <begin position="621"/>
        <end position="630"/>
    </location>
</feature>
<dbReference type="Pfam" id="PF00096">
    <property type="entry name" value="zf-C2H2"/>
    <property type="match status" value="2"/>
</dbReference>
<feature type="compositionally biased region" description="Polar residues" evidence="13">
    <location>
        <begin position="124"/>
        <end position="146"/>
    </location>
</feature>
<reference evidence="15" key="2">
    <citation type="submission" date="2025-09" db="UniProtKB">
        <authorList>
            <consortium name="Ensembl"/>
        </authorList>
    </citation>
    <scope>IDENTIFICATION</scope>
</reference>
<dbReference type="Pfam" id="PF16622">
    <property type="entry name" value="zf-C2H2_11"/>
    <property type="match status" value="1"/>
</dbReference>
<feature type="compositionally biased region" description="Polar residues" evidence="13">
    <location>
        <begin position="869"/>
        <end position="882"/>
    </location>
</feature>
<dbReference type="PROSITE" id="PS50157">
    <property type="entry name" value="ZINC_FINGER_C2H2_2"/>
    <property type="match status" value="8"/>
</dbReference>
<feature type="domain" description="C2H2-type" evidence="14">
    <location>
        <begin position="1103"/>
        <end position="1131"/>
    </location>
</feature>
<keyword evidence="6 12" id="KW-0863">Zinc-finger</keyword>
<dbReference type="AlphaFoldDB" id="A0A3Q0R2M6"/>
<dbReference type="InterPro" id="IPR036236">
    <property type="entry name" value="Znf_C2H2_sf"/>
</dbReference>
<keyword evidence="9" id="KW-0238">DNA-binding</keyword>
<evidence type="ECO:0000313" key="16">
    <source>
        <dbReference type="Proteomes" id="UP000261340"/>
    </source>
</evidence>
<feature type="region of interest" description="Disordered" evidence="13">
    <location>
        <begin position="124"/>
        <end position="373"/>
    </location>
</feature>
<evidence type="ECO:0000256" key="7">
    <source>
        <dbReference type="ARBA" id="ARBA00022833"/>
    </source>
</evidence>
<name>A0A3Q0R2M6_AMPCI</name>
<feature type="compositionally biased region" description="Polar residues" evidence="13">
    <location>
        <begin position="364"/>
        <end position="373"/>
    </location>
</feature>
<evidence type="ECO:0000259" key="14">
    <source>
        <dbReference type="PROSITE" id="PS50157"/>
    </source>
</evidence>
<feature type="region of interest" description="Disordered" evidence="13">
    <location>
        <begin position="23"/>
        <end position="71"/>
    </location>
</feature>
<keyword evidence="4" id="KW-0479">Metal-binding</keyword>
<feature type="domain" description="C2H2-type" evidence="14">
    <location>
        <begin position="1166"/>
        <end position="1188"/>
    </location>
</feature>
<feature type="region of interest" description="Disordered" evidence="13">
    <location>
        <begin position="611"/>
        <end position="644"/>
    </location>
</feature>
<dbReference type="PROSITE" id="PS00028">
    <property type="entry name" value="ZINC_FINGER_C2H2_1"/>
    <property type="match status" value="5"/>
</dbReference>
<evidence type="ECO:0000256" key="13">
    <source>
        <dbReference type="SAM" id="MobiDB-lite"/>
    </source>
</evidence>
<reference evidence="15" key="1">
    <citation type="submission" date="2025-08" db="UniProtKB">
        <authorList>
            <consortium name="Ensembl"/>
        </authorList>
    </citation>
    <scope>IDENTIFICATION</scope>
</reference>
<feature type="domain" description="C2H2-type" evidence="14">
    <location>
        <begin position="814"/>
        <end position="841"/>
    </location>
</feature>
<dbReference type="InterPro" id="IPR041697">
    <property type="entry name" value="Znf-C2H2_11"/>
</dbReference>
<dbReference type="GO" id="GO:0003677">
    <property type="term" value="F:DNA binding"/>
    <property type="evidence" value="ECO:0007669"/>
    <property type="project" value="UniProtKB-KW"/>
</dbReference>
<feature type="compositionally biased region" description="Low complexity" evidence="13">
    <location>
        <begin position="147"/>
        <end position="168"/>
    </location>
</feature>
<feature type="region of interest" description="Disordered" evidence="13">
    <location>
        <begin position="1127"/>
        <end position="1165"/>
    </location>
</feature>
<keyword evidence="10" id="KW-0804">Transcription</keyword>
<dbReference type="GO" id="GO:0008270">
    <property type="term" value="F:zinc ion binding"/>
    <property type="evidence" value="ECO:0007669"/>
    <property type="project" value="UniProtKB-KW"/>
</dbReference>
<dbReference type="OMA" id="PKVPSCQ"/>
<comment type="function">
    <text evidence="1">May be involved in transcriptional regulation.</text>
</comment>
<feature type="domain" description="C2H2-type" evidence="14">
    <location>
        <begin position="524"/>
        <end position="542"/>
    </location>
</feature>
<dbReference type="InterPro" id="IPR013087">
    <property type="entry name" value="Znf_C2H2_type"/>
</dbReference>
<dbReference type="PANTHER" id="PTHR47222">
    <property type="entry name" value="ZINC FINGER PROTEIN 532-RELATED"/>
    <property type="match status" value="1"/>
</dbReference>
<feature type="compositionally biased region" description="Low complexity" evidence="13">
    <location>
        <begin position="245"/>
        <end position="259"/>
    </location>
</feature>
<dbReference type="Ensembl" id="ENSACIT00000004519.1">
    <property type="protein sequence ID" value="ENSACIP00000004376.1"/>
    <property type="gene ID" value="ENSACIG00000003449.1"/>
</dbReference>
<keyword evidence="5" id="KW-0677">Repeat</keyword>
<proteinExistence type="inferred from homology"/>
<feature type="region of interest" description="Disordered" evidence="13">
    <location>
        <begin position="1030"/>
        <end position="1098"/>
    </location>
</feature>
<dbReference type="InterPro" id="IPR057356">
    <property type="entry name" value="Znf-C2H2_ZNF592"/>
</dbReference>
<evidence type="ECO:0000256" key="10">
    <source>
        <dbReference type="ARBA" id="ARBA00023163"/>
    </source>
</evidence>
<feature type="domain" description="C2H2-type" evidence="14">
    <location>
        <begin position="662"/>
        <end position="690"/>
    </location>
</feature>
<keyword evidence="7" id="KW-0862">Zinc</keyword>
<evidence type="ECO:0000256" key="1">
    <source>
        <dbReference type="ARBA" id="ARBA00003767"/>
    </source>
</evidence>
<feature type="compositionally biased region" description="Low complexity" evidence="13">
    <location>
        <begin position="315"/>
        <end position="333"/>
    </location>
</feature>
<feature type="compositionally biased region" description="Low complexity" evidence="13">
    <location>
        <begin position="929"/>
        <end position="945"/>
    </location>
</feature>
<evidence type="ECO:0000256" key="5">
    <source>
        <dbReference type="ARBA" id="ARBA00022737"/>
    </source>
</evidence>
<protein>
    <submittedName>
        <fullName evidence="15">Zinc finger protein 687b</fullName>
    </submittedName>
</protein>
<evidence type="ECO:0000256" key="3">
    <source>
        <dbReference type="ARBA" id="ARBA00006991"/>
    </source>
</evidence>
<organism evidence="15 16">
    <name type="scientific">Amphilophus citrinellus</name>
    <name type="common">Midas cichlid</name>
    <name type="synonym">Cichlasoma citrinellum</name>
    <dbReference type="NCBI Taxonomy" id="61819"/>
    <lineage>
        <taxon>Eukaryota</taxon>
        <taxon>Metazoa</taxon>
        <taxon>Chordata</taxon>
        <taxon>Craniata</taxon>
        <taxon>Vertebrata</taxon>
        <taxon>Euteleostomi</taxon>
        <taxon>Actinopterygii</taxon>
        <taxon>Neopterygii</taxon>
        <taxon>Teleostei</taxon>
        <taxon>Neoteleostei</taxon>
        <taxon>Acanthomorphata</taxon>
        <taxon>Ovalentaria</taxon>
        <taxon>Cichlomorphae</taxon>
        <taxon>Cichliformes</taxon>
        <taxon>Cichlidae</taxon>
        <taxon>New World cichlids</taxon>
        <taxon>Cichlasomatinae</taxon>
        <taxon>Heroini</taxon>
        <taxon>Amphilophus</taxon>
    </lineage>
</organism>
<dbReference type="Gene3D" id="3.30.160.60">
    <property type="entry name" value="Classic Zinc Finger"/>
    <property type="match status" value="5"/>
</dbReference>
<evidence type="ECO:0000256" key="6">
    <source>
        <dbReference type="ARBA" id="ARBA00022771"/>
    </source>
</evidence>
<keyword evidence="11" id="KW-0539">Nucleus</keyword>
<evidence type="ECO:0000256" key="8">
    <source>
        <dbReference type="ARBA" id="ARBA00023015"/>
    </source>
</evidence>
<feature type="compositionally biased region" description="Low complexity" evidence="13">
    <location>
        <begin position="175"/>
        <end position="189"/>
    </location>
</feature>
<evidence type="ECO:0000313" key="15">
    <source>
        <dbReference type="Ensembl" id="ENSACIP00000004376.1"/>
    </source>
</evidence>
<dbReference type="GO" id="GO:0005634">
    <property type="term" value="C:nucleus"/>
    <property type="evidence" value="ECO:0007669"/>
    <property type="project" value="UniProtKB-SubCell"/>
</dbReference>
<dbReference type="Proteomes" id="UP000261340">
    <property type="component" value="Unplaced"/>
</dbReference>
<feature type="compositionally biased region" description="Low complexity" evidence="13">
    <location>
        <begin position="883"/>
        <end position="896"/>
    </location>
</feature>
<comment type="subcellular location">
    <subcellularLocation>
        <location evidence="2">Nucleus</location>
    </subcellularLocation>
</comment>
<dbReference type="SMART" id="SM00355">
    <property type="entry name" value="ZnF_C2H2"/>
    <property type="match status" value="14"/>
</dbReference>
<dbReference type="PANTHER" id="PTHR47222:SF2">
    <property type="entry name" value="ZINC FINGER PROTEIN 687"/>
    <property type="match status" value="1"/>
</dbReference>
<feature type="domain" description="C2H2-type" evidence="14">
    <location>
        <begin position="949"/>
        <end position="976"/>
    </location>
</feature>
<feature type="compositionally biased region" description="Basic and acidic residues" evidence="13">
    <location>
        <begin position="1030"/>
        <end position="1044"/>
    </location>
</feature>
<dbReference type="SUPFAM" id="SSF57667">
    <property type="entry name" value="beta-beta-alpha zinc fingers"/>
    <property type="match status" value="4"/>
</dbReference>
<comment type="similarity">
    <text evidence="3">Belongs to the krueppel C2H2-type zinc-finger protein family.</text>
</comment>
<dbReference type="STRING" id="61819.ENSACIP00000004376"/>
<evidence type="ECO:0000256" key="4">
    <source>
        <dbReference type="ARBA" id="ARBA00022723"/>
    </source>
</evidence>
<accession>A0A3Q0R2M6</accession>